<dbReference type="HOGENOM" id="CLU_2023749_0_0_9"/>
<evidence type="ECO:0000256" key="1">
    <source>
        <dbReference type="SAM" id="Phobius"/>
    </source>
</evidence>
<gene>
    <name evidence="2" type="ORF">LHCIRMBIA951_00301</name>
</gene>
<comment type="caution">
    <text evidence="2">The sequence shown here is derived from an EMBL/GenBank/DDBJ whole genome shotgun (WGS) entry which is preliminary data.</text>
</comment>
<evidence type="ECO:0000313" key="2">
    <source>
        <dbReference type="EMBL" id="CDI59381.1"/>
    </source>
</evidence>
<organism evidence="2 3">
    <name type="scientific">Lactobacillus helveticus CIRM-BIA 951</name>
    <dbReference type="NCBI Taxonomy" id="1226334"/>
    <lineage>
        <taxon>Bacteria</taxon>
        <taxon>Bacillati</taxon>
        <taxon>Bacillota</taxon>
        <taxon>Bacilli</taxon>
        <taxon>Lactobacillales</taxon>
        <taxon>Lactobacillaceae</taxon>
        <taxon>Lactobacillus</taxon>
    </lineage>
</organism>
<sequence length="122" mass="13404">MFQSSLCGALFGLLSTVFLIALMLFLVDFSEATLVSDLSLFLEVLCCFFFGVFLVSSGFFSSFCLPGTLCSSGFLVSSDFPGFFSGFLSRFGVLSSSLGGCCSLPPYRHQESYRHLELQQYK</sequence>
<accession>U6F5Y7</accession>
<keyword evidence="3" id="KW-1185">Reference proteome</keyword>
<feature type="transmembrane region" description="Helical" evidence="1">
    <location>
        <begin position="6"/>
        <end position="27"/>
    </location>
</feature>
<dbReference type="EMBL" id="CBUK010000179">
    <property type="protein sequence ID" value="CDI59381.1"/>
    <property type="molecule type" value="Genomic_DNA"/>
</dbReference>
<name>U6F5Y7_LACHE</name>
<protein>
    <submittedName>
        <fullName evidence="2">Uncharacterized protein</fullName>
    </submittedName>
</protein>
<proteinExistence type="predicted"/>
<dbReference type="Proteomes" id="UP000017248">
    <property type="component" value="Unassembled WGS sequence"/>
</dbReference>
<keyword evidence="1" id="KW-1133">Transmembrane helix</keyword>
<feature type="transmembrane region" description="Helical" evidence="1">
    <location>
        <begin position="39"/>
        <end position="63"/>
    </location>
</feature>
<reference evidence="2" key="1">
    <citation type="submission" date="2013-09" db="EMBL/GenBank/DDBJ databases">
        <title>Draft Genome Sequence of five Lactobacillus helveticus strains CIRM-BIA 101T, 103, 104, 951 and 953 isolated from milk product.</title>
        <authorList>
            <person name="Valence F."/>
            <person name="Chuat V."/>
            <person name="Ma L."/>
            <person name="Creno S."/>
            <person name="Falentin H."/>
            <person name="Lortal S."/>
            <person name="Bizet C."/>
            <person name="Clermont D."/>
            <person name="Loux V."/>
            <person name="Bouchier C."/>
            <person name="Cousin S."/>
        </authorList>
    </citation>
    <scope>NUCLEOTIDE SEQUENCE [LARGE SCALE GENOMIC DNA]</scope>
    <source>
        <strain evidence="2">CIRM-BIA 951</strain>
    </source>
</reference>
<dbReference type="AlphaFoldDB" id="U6F5Y7"/>
<evidence type="ECO:0000313" key="3">
    <source>
        <dbReference type="Proteomes" id="UP000017248"/>
    </source>
</evidence>
<keyword evidence="1" id="KW-0472">Membrane</keyword>
<keyword evidence="1" id="KW-0812">Transmembrane</keyword>